<evidence type="ECO:0000313" key="1">
    <source>
        <dbReference type="EMBL" id="KAK1868486.1"/>
    </source>
</evidence>
<proteinExistence type="predicted"/>
<name>A0ACC3CE06_PYRYE</name>
<sequence>MRTLYLAPNAKRASIVLTQENALALLSGDTLLDDVAPWAAVLDALVAVFDRVGAGSAFSGANPSAPQKLRHVCLLAHLALVMVKIIEHLKRAAGVTVDDTSGVNAGHRVLWEELLVELHIKDADPSTSAAVGKDNDPDDDGLADSGDDDVDGGIEGDAAGNAPAAGDQ</sequence>
<gene>
    <name evidence="1" type="ORF">I4F81_010972</name>
</gene>
<dbReference type="EMBL" id="CM020620">
    <property type="protein sequence ID" value="KAK1868486.1"/>
    <property type="molecule type" value="Genomic_DNA"/>
</dbReference>
<evidence type="ECO:0000313" key="2">
    <source>
        <dbReference type="Proteomes" id="UP000798662"/>
    </source>
</evidence>
<comment type="caution">
    <text evidence="1">The sequence shown here is derived from an EMBL/GenBank/DDBJ whole genome shotgun (WGS) entry which is preliminary data.</text>
</comment>
<organism evidence="1 2">
    <name type="scientific">Pyropia yezoensis</name>
    <name type="common">Susabi-nori</name>
    <name type="synonym">Porphyra yezoensis</name>
    <dbReference type="NCBI Taxonomy" id="2788"/>
    <lineage>
        <taxon>Eukaryota</taxon>
        <taxon>Rhodophyta</taxon>
        <taxon>Bangiophyceae</taxon>
        <taxon>Bangiales</taxon>
        <taxon>Bangiaceae</taxon>
        <taxon>Pyropia</taxon>
    </lineage>
</organism>
<accession>A0ACC3CE06</accession>
<keyword evidence="2" id="KW-1185">Reference proteome</keyword>
<reference evidence="1" key="1">
    <citation type="submission" date="2019-11" db="EMBL/GenBank/DDBJ databases">
        <title>Nori genome reveals adaptations in red seaweeds to the harsh intertidal environment.</title>
        <authorList>
            <person name="Wang D."/>
            <person name="Mao Y."/>
        </authorList>
    </citation>
    <scope>NUCLEOTIDE SEQUENCE</scope>
    <source>
        <tissue evidence="1">Gametophyte</tissue>
    </source>
</reference>
<dbReference type="Proteomes" id="UP000798662">
    <property type="component" value="Chromosome 3"/>
</dbReference>
<protein>
    <submittedName>
        <fullName evidence="1">Uncharacterized protein</fullName>
    </submittedName>
</protein>